<evidence type="ECO:0000313" key="1">
    <source>
        <dbReference type="EMBL" id="CAK0779515.1"/>
    </source>
</evidence>
<dbReference type="AlphaFoldDB" id="A0AAV1I409"/>
<comment type="caution">
    <text evidence="1">The sequence shown here is derived from an EMBL/GenBank/DDBJ whole genome shotgun (WGS) entry which is preliminary data.</text>
</comment>
<keyword evidence="2" id="KW-1185">Reference proteome</keyword>
<sequence length="192" mass="20601">MLRRCRPLCKLSSTDMLRTGSPQALCYAAVVMMPQLNGNGALDLFTRNYVFKAGFWAWLSAQTLKIFTKKIKQGVWDIRAIVDSGGMPSSHSALCTAVTTAVGLEFGLASSLFAVALCFTLVTMYDAAGVRYHSGKQAEVINILLKDFVEGHPVSDQRLKEVLGHTPVQVCCGAVLGVLIGLVTPVPAAVVL</sequence>
<proteinExistence type="predicted"/>
<dbReference type="Proteomes" id="UP001314263">
    <property type="component" value="Unassembled WGS sequence"/>
</dbReference>
<reference evidence="1 2" key="1">
    <citation type="submission" date="2023-10" db="EMBL/GenBank/DDBJ databases">
        <authorList>
            <person name="Maclean D."/>
            <person name="Macfadyen A."/>
        </authorList>
    </citation>
    <scope>NUCLEOTIDE SEQUENCE [LARGE SCALE GENOMIC DNA]</scope>
</reference>
<dbReference type="InterPro" id="IPR003832">
    <property type="entry name" value="DUF212"/>
</dbReference>
<gene>
    <name evidence="1" type="ORF">CVIRNUC_004791</name>
</gene>
<dbReference type="PANTHER" id="PTHR31446:SF29">
    <property type="entry name" value="ACID PHOSPHATASE_VANADIUM-DEPENDENT HALOPEROXIDASE-RELATED PROTEIN"/>
    <property type="match status" value="1"/>
</dbReference>
<organism evidence="1 2">
    <name type="scientific">Coccomyxa viridis</name>
    <dbReference type="NCBI Taxonomy" id="1274662"/>
    <lineage>
        <taxon>Eukaryota</taxon>
        <taxon>Viridiplantae</taxon>
        <taxon>Chlorophyta</taxon>
        <taxon>core chlorophytes</taxon>
        <taxon>Trebouxiophyceae</taxon>
        <taxon>Trebouxiophyceae incertae sedis</taxon>
        <taxon>Coccomyxaceae</taxon>
        <taxon>Coccomyxa</taxon>
    </lineage>
</organism>
<dbReference type="EMBL" id="CAUYUE010000005">
    <property type="protein sequence ID" value="CAK0779515.1"/>
    <property type="molecule type" value="Genomic_DNA"/>
</dbReference>
<accession>A0AAV1I409</accession>
<dbReference type="Pfam" id="PF02681">
    <property type="entry name" value="DUF212"/>
    <property type="match status" value="1"/>
</dbReference>
<protein>
    <recommendedName>
        <fullName evidence="3">Acid phosphatase/vanadium-dependent haloperoxidase-related protein</fullName>
    </recommendedName>
</protein>
<name>A0AAV1I409_9CHLO</name>
<evidence type="ECO:0008006" key="3">
    <source>
        <dbReference type="Google" id="ProtNLM"/>
    </source>
</evidence>
<dbReference type="PANTHER" id="PTHR31446">
    <property type="entry name" value="ACID PHOSPHATASE/VANADIUM-DEPENDENT HALOPEROXIDASE-RELATED PROTEIN"/>
    <property type="match status" value="1"/>
</dbReference>
<evidence type="ECO:0000313" key="2">
    <source>
        <dbReference type="Proteomes" id="UP001314263"/>
    </source>
</evidence>